<dbReference type="Proteomes" id="UP000824120">
    <property type="component" value="Chromosome 2"/>
</dbReference>
<evidence type="ECO:0000313" key="1">
    <source>
        <dbReference type="EMBL" id="KAG5625848.1"/>
    </source>
</evidence>
<dbReference type="AlphaFoldDB" id="A0A9J6AMH1"/>
<sequence length="59" mass="6757">MVLCDDAKKMELFIRGFHAFDAHIENLTKSESCIAVTIRGMTLPTRFFPYSGLEPKTYD</sequence>
<gene>
    <name evidence="1" type="ORF">H5410_011066</name>
</gene>
<accession>A0A9J6AMH1</accession>
<name>A0A9J6AMH1_SOLCO</name>
<reference evidence="1 2" key="1">
    <citation type="submission" date="2020-09" db="EMBL/GenBank/DDBJ databases">
        <title>De no assembly of potato wild relative species, Solanum commersonii.</title>
        <authorList>
            <person name="Cho K."/>
        </authorList>
    </citation>
    <scope>NUCLEOTIDE SEQUENCE [LARGE SCALE GENOMIC DNA]</scope>
    <source>
        <strain evidence="1">LZ3.2</strain>
        <tissue evidence="1">Leaf</tissue>
    </source>
</reference>
<evidence type="ECO:0000313" key="2">
    <source>
        <dbReference type="Proteomes" id="UP000824120"/>
    </source>
</evidence>
<protein>
    <submittedName>
        <fullName evidence="1">Uncharacterized protein</fullName>
    </submittedName>
</protein>
<dbReference type="EMBL" id="JACXVP010000002">
    <property type="protein sequence ID" value="KAG5625848.1"/>
    <property type="molecule type" value="Genomic_DNA"/>
</dbReference>
<keyword evidence="2" id="KW-1185">Reference proteome</keyword>
<organism evidence="1 2">
    <name type="scientific">Solanum commersonii</name>
    <name type="common">Commerson's wild potato</name>
    <name type="synonym">Commerson's nightshade</name>
    <dbReference type="NCBI Taxonomy" id="4109"/>
    <lineage>
        <taxon>Eukaryota</taxon>
        <taxon>Viridiplantae</taxon>
        <taxon>Streptophyta</taxon>
        <taxon>Embryophyta</taxon>
        <taxon>Tracheophyta</taxon>
        <taxon>Spermatophyta</taxon>
        <taxon>Magnoliopsida</taxon>
        <taxon>eudicotyledons</taxon>
        <taxon>Gunneridae</taxon>
        <taxon>Pentapetalae</taxon>
        <taxon>asterids</taxon>
        <taxon>lamiids</taxon>
        <taxon>Solanales</taxon>
        <taxon>Solanaceae</taxon>
        <taxon>Solanoideae</taxon>
        <taxon>Solaneae</taxon>
        <taxon>Solanum</taxon>
    </lineage>
</organism>
<proteinExistence type="predicted"/>
<comment type="caution">
    <text evidence="1">The sequence shown here is derived from an EMBL/GenBank/DDBJ whole genome shotgun (WGS) entry which is preliminary data.</text>
</comment>